<comment type="caution">
    <text evidence="1">The sequence shown here is derived from an EMBL/GenBank/DDBJ whole genome shotgun (WGS) entry which is preliminary data.</text>
</comment>
<reference evidence="1" key="2">
    <citation type="journal article" date="2024" name="Plant">
        <title>Genomic evolution and insights into agronomic trait innovations of Sesamum species.</title>
        <authorList>
            <person name="Miao H."/>
            <person name="Wang L."/>
            <person name="Qu L."/>
            <person name="Liu H."/>
            <person name="Sun Y."/>
            <person name="Le M."/>
            <person name="Wang Q."/>
            <person name="Wei S."/>
            <person name="Zheng Y."/>
            <person name="Lin W."/>
            <person name="Duan Y."/>
            <person name="Cao H."/>
            <person name="Xiong S."/>
            <person name="Wang X."/>
            <person name="Wei L."/>
            <person name="Li C."/>
            <person name="Ma Q."/>
            <person name="Ju M."/>
            <person name="Zhao R."/>
            <person name="Li G."/>
            <person name="Mu C."/>
            <person name="Tian Q."/>
            <person name="Mei H."/>
            <person name="Zhang T."/>
            <person name="Gao T."/>
            <person name="Zhang H."/>
        </authorList>
    </citation>
    <scope>NUCLEOTIDE SEQUENCE</scope>
    <source>
        <strain evidence="1">G01</strain>
    </source>
</reference>
<dbReference type="PANTHER" id="PTHR36891:SF1">
    <property type="entry name" value="OS01G0127400 PROTEIN"/>
    <property type="match status" value="1"/>
</dbReference>
<reference evidence="1" key="1">
    <citation type="submission" date="2020-06" db="EMBL/GenBank/DDBJ databases">
        <authorList>
            <person name="Li T."/>
            <person name="Hu X."/>
            <person name="Zhang T."/>
            <person name="Song X."/>
            <person name="Zhang H."/>
            <person name="Dai N."/>
            <person name="Sheng W."/>
            <person name="Hou X."/>
            <person name="Wei L."/>
        </authorList>
    </citation>
    <scope>NUCLEOTIDE SEQUENCE</scope>
    <source>
        <strain evidence="1">G01</strain>
        <tissue evidence="1">Leaf</tissue>
    </source>
</reference>
<gene>
    <name evidence="1" type="ORF">Sangu_2026200</name>
</gene>
<dbReference type="EMBL" id="JACGWK010000013">
    <property type="protein sequence ID" value="KAL0318700.1"/>
    <property type="molecule type" value="Genomic_DNA"/>
</dbReference>
<dbReference type="AlphaFoldDB" id="A0AAW2LJW9"/>
<organism evidence="1">
    <name type="scientific">Sesamum angustifolium</name>
    <dbReference type="NCBI Taxonomy" id="2727405"/>
    <lineage>
        <taxon>Eukaryota</taxon>
        <taxon>Viridiplantae</taxon>
        <taxon>Streptophyta</taxon>
        <taxon>Embryophyta</taxon>
        <taxon>Tracheophyta</taxon>
        <taxon>Spermatophyta</taxon>
        <taxon>Magnoliopsida</taxon>
        <taxon>eudicotyledons</taxon>
        <taxon>Gunneridae</taxon>
        <taxon>Pentapetalae</taxon>
        <taxon>asterids</taxon>
        <taxon>lamiids</taxon>
        <taxon>Lamiales</taxon>
        <taxon>Pedaliaceae</taxon>
        <taxon>Sesamum</taxon>
    </lineage>
</organism>
<dbReference type="PANTHER" id="PTHR36891">
    <property type="entry name" value="OS01G0127400 PROTEIN"/>
    <property type="match status" value="1"/>
</dbReference>
<accession>A0AAW2LJW9</accession>
<evidence type="ECO:0000313" key="1">
    <source>
        <dbReference type="EMBL" id="KAL0318700.1"/>
    </source>
</evidence>
<name>A0AAW2LJW9_9LAMI</name>
<sequence length="84" mass="9275">MKTVLNDTPEKLGIPAVKVSNYWEAIGVVAAHKAGVDPNSLRKNRIKNICGISFIPSNGYAVTQENLFLMDDISSFPSSKNYWC</sequence>
<dbReference type="InterPro" id="IPR021763">
    <property type="entry name" value="DUF3326"/>
</dbReference>
<protein>
    <submittedName>
        <fullName evidence="1">Uncharacterized protein</fullName>
    </submittedName>
</protein>
<dbReference type="Pfam" id="PF11805">
    <property type="entry name" value="DUF3326"/>
    <property type="match status" value="1"/>
</dbReference>
<proteinExistence type="predicted"/>